<keyword evidence="2" id="KW-1185">Reference proteome</keyword>
<proteinExistence type="predicted"/>
<dbReference type="Pfam" id="PF07642">
    <property type="entry name" value="BBP2"/>
    <property type="match status" value="1"/>
</dbReference>
<name>A0A9X2F9H6_9SPHI</name>
<dbReference type="RefSeq" id="WP_252589316.1">
    <property type="nucleotide sequence ID" value="NZ_JAMWYS010000053.1"/>
</dbReference>
<dbReference type="Proteomes" id="UP001155182">
    <property type="component" value="Unassembled WGS sequence"/>
</dbReference>
<accession>A0A9X2F9H6</accession>
<dbReference type="EMBL" id="JAMWYS010000053">
    <property type="protein sequence ID" value="MCO4294288.1"/>
    <property type="molecule type" value="Genomic_DNA"/>
</dbReference>
<reference evidence="1" key="1">
    <citation type="submission" date="2022-06" db="EMBL/GenBank/DDBJ databases">
        <title>Solitalea sp. MAHUQ-68 isolated from rhizospheric soil.</title>
        <authorList>
            <person name="Huq M.A."/>
        </authorList>
    </citation>
    <scope>NUCLEOTIDE SEQUENCE</scope>
    <source>
        <strain evidence="1">MAHUQ-68</strain>
    </source>
</reference>
<protein>
    <submittedName>
        <fullName evidence="1">Porin</fullName>
    </submittedName>
</protein>
<dbReference type="AlphaFoldDB" id="A0A9X2F9H6"/>
<evidence type="ECO:0000313" key="2">
    <source>
        <dbReference type="Proteomes" id="UP001155182"/>
    </source>
</evidence>
<evidence type="ECO:0000313" key="1">
    <source>
        <dbReference type="EMBL" id="MCO4294288.1"/>
    </source>
</evidence>
<gene>
    <name evidence="1" type="ORF">NF867_15610</name>
</gene>
<comment type="caution">
    <text evidence="1">The sequence shown here is derived from an EMBL/GenBank/DDBJ whole genome shotgun (WGS) entry which is preliminary data.</text>
</comment>
<dbReference type="InterPro" id="IPR011486">
    <property type="entry name" value="BBP2"/>
</dbReference>
<dbReference type="SUPFAM" id="SSF56935">
    <property type="entry name" value="Porins"/>
    <property type="match status" value="1"/>
</dbReference>
<organism evidence="1 2">
    <name type="scientific">Solitalea agri</name>
    <dbReference type="NCBI Taxonomy" id="2953739"/>
    <lineage>
        <taxon>Bacteria</taxon>
        <taxon>Pseudomonadati</taxon>
        <taxon>Bacteroidota</taxon>
        <taxon>Sphingobacteriia</taxon>
        <taxon>Sphingobacteriales</taxon>
        <taxon>Sphingobacteriaceae</taxon>
        <taxon>Solitalea</taxon>
    </lineage>
</organism>
<sequence length="356" mass="40087">MKRTLTVIASFISFNAVAQDEKSQISFGGYLETYYSYDFNKPVDGNKPSFIYSHNRHNEVNVNLALLKVSYVNERIRANLALMAGTYSNANLAAENGVLKNVYEASAGFKLSKTKNLWVDAGIFGSHIGFESAISKDCWTLTRSLLADNTPYYEAGAKLTYNSDNSKWMLCALLLNGWQRITRVSGNSTLGVGTQVAYKPSEKLTLNWSTFIGNDKPDSVKQMRYYNNFYGIVQLTNKLGVTVGFDYGIEQKSKGSTQYNNWYSPVFIARYAFSDKFAMAGRVEYYHDENGVIIVTDTENGFKTLGYSVNFDYLPITNVAIRWEGRLLESKDKIFTRDERAVNQDAFVTTSIAIAF</sequence>